<dbReference type="PANTHER" id="PTHR10340:SF55">
    <property type="entry name" value="ENDOPOLYPHOSPHATASE"/>
    <property type="match status" value="1"/>
</dbReference>
<keyword evidence="1" id="KW-0378">Hydrolase</keyword>
<dbReference type="PANTHER" id="PTHR10340">
    <property type="entry name" value="SPHINGOMYELIN PHOSPHODIESTERASE"/>
    <property type="match status" value="1"/>
</dbReference>
<dbReference type="GO" id="GO:0000298">
    <property type="term" value="F:endopolyphosphatase activity"/>
    <property type="evidence" value="ECO:0007669"/>
    <property type="project" value="TreeGrafter"/>
</dbReference>
<dbReference type="STRING" id="2282107.A0A286UMR7"/>
<proteinExistence type="predicted"/>
<comment type="caution">
    <text evidence="3">The sequence shown here is derived from an EMBL/GenBank/DDBJ whole genome shotgun (WGS) entry which is preliminary data.</text>
</comment>
<dbReference type="AlphaFoldDB" id="A0A286UMR7"/>
<evidence type="ECO:0000256" key="1">
    <source>
        <dbReference type="ARBA" id="ARBA00022801"/>
    </source>
</evidence>
<dbReference type="InParanoid" id="A0A286UMR7"/>
<evidence type="ECO:0000256" key="2">
    <source>
        <dbReference type="ARBA" id="ARBA00023180"/>
    </source>
</evidence>
<dbReference type="OrthoDB" id="348678at2759"/>
<sequence>MVPGPNSITNEFASIWRSFIPFESYQVFQRGGYYSVEVISNQVAVISLNTMYFYDSNKAVGGCDCIGIVNAVYRFGCQGMSPLTGELLPRLLCTLRRPCTSIPRYYTRAFIRAYECGPLFFLTGR</sequence>
<evidence type="ECO:0000313" key="3">
    <source>
        <dbReference type="EMBL" id="PAV20893.1"/>
    </source>
</evidence>
<reference evidence="3 4" key="1">
    <citation type="journal article" date="2017" name="Mol. Ecol.">
        <title>Comparative and population genomic landscape of Phellinus noxius: A hypervariable fungus causing root rot in trees.</title>
        <authorList>
            <person name="Chung C.L."/>
            <person name="Lee T.J."/>
            <person name="Akiba M."/>
            <person name="Lee H.H."/>
            <person name="Kuo T.H."/>
            <person name="Liu D."/>
            <person name="Ke H.M."/>
            <person name="Yokoi T."/>
            <person name="Roa M.B."/>
            <person name="Lu M.J."/>
            <person name="Chang Y.Y."/>
            <person name="Ann P.J."/>
            <person name="Tsai J.N."/>
            <person name="Chen C.Y."/>
            <person name="Tzean S.S."/>
            <person name="Ota Y."/>
            <person name="Hattori T."/>
            <person name="Sahashi N."/>
            <person name="Liou R.F."/>
            <person name="Kikuchi T."/>
            <person name="Tsai I.J."/>
        </authorList>
    </citation>
    <scope>NUCLEOTIDE SEQUENCE [LARGE SCALE GENOMIC DNA]</scope>
    <source>
        <strain evidence="3 4">FFPRI411160</strain>
    </source>
</reference>
<dbReference type="GO" id="GO:0006798">
    <property type="term" value="P:polyphosphate catabolic process"/>
    <property type="evidence" value="ECO:0007669"/>
    <property type="project" value="TreeGrafter"/>
</dbReference>
<keyword evidence="2" id="KW-0325">Glycoprotein</keyword>
<protein>
    <submittedName>
        <fullName evidence="3">Vacuolar endopolyphosphatase</fullName>
    </submittedName>
</protein>
<dbReference type="Proteomes" id="UP000217199">
    <property type="component" value="Unassembled WGS sequence"/>
</dbReference>
<name>A0A286UMR7_9AGAM</name>
<accession>A0A286UMR7</accession>
<organism evidence="3 4">
    <name type="scientific">Pyrrhoderma noxium</name>
    <dbReference type="NCBI Taxonomy" id="2282107"/>
    <lineage>
        <taxon>Eukaryota</taxon>
        <taxon>Fungi</taxon>
        <taxon>Dikarya</taxon>
        <taxon>Basidiomycota</taxon>
        <taxon>Agaricomycotina</taxon>
        <taxon>Agaricomycetes</taxon>
        <taxon>Hymenochaetales</taxon>
        <taxon>Hymenochaetaceae</taxon>
        <taxon>Pyrrhoderma</taxon>
    </lineage>
</organism>
<keyword evidence="4" id="KW-1185">Reference proteome</keyword>
<dbReference type="GO" id="GO:0000324">
    <property type="term" value="C:fungal-type vacuole"/>
    <property type="evidence" value="ECO:0007669"/>
    <property type="project" value="TreeGrafter"/>
</dbReference>
<gene>
    <name evidence="3" type="ORF">PNOK_0352000</name>
</gene>
<dbReference type="EMBL" id="NBII01000003">
    <property type="protein sequence ID" value="PAV20893.1"/>
    <property type="molecule type" value="Genomic_DNA"/>
</dbReference>
<evidence type="ECO:0000313" key="4">
    <source>
        <dbReference type="Proteomes" id="UP000217199"/>
    </source>
</evidence>
<dbReference type="GO" id="GO:0004309">
    <property type="term" value="F:exopolyphosphatase activity"/>
    <property type="evidence" value="ECO:0007669"/>
    <property type="project" value="TreeGrafter"/>
</dbReference>
<dbReference type="GO" id="GO:0008081">
    <property type="term" value="F:phosphoric diester hydrolase activity"/>
    <property type="evidence" value="ECO:0007669"/>
    <property type="project" value="TreeGrafter"/>
</dbReference>
<dbReference type="GO" id="GO:0005615">
    <property type="term" value="C:extracellular space"/>
    <property type="evidence" value="ECO:0007669"/>
    <property type="project" value="TreeGrafter"/>
</dbReference>